<evidence type="ECO:0000313" key="6">
    <source>
        <dbReference type="Proteomes" id="UP000186559"/>
    </source>
</evidence>
<evidence type="ECO:0000259" key="4">
    <source>
        <dbReference type="Pfam" id="PF01464"/>
    </source>
</evidence>
<evidence type="ECO:0000256" key="3">
    <source>
        <dbReference type="SAM" id="SignalP"/>
    </source>
</evidence>
<keyword evidence="6" id="KW-1185">Reference proteome</keyword>
<accession>A0A1U7CZT1</accession>
<organism evidence="5 6">
    <name type="scientific">Salipiger profundus</name>
    <dbReference type="NCBI Taxonomy" id="1229727"/>
    <lineage>
        <taxon>Bacteria</taxon>
        <taxon>Pseudomonadati</taxon>
        <taxon>Pseudomonadota</taxon>
        <taxon>Alphaproteobacteria</taxon>
        <taxon>Rhodobacterales</taxon>
        <taxon>Roseobacteraceae</taxon>
        <taxon>Salipiger</taxon>
    </lineage>
</organism>
<protein>
    <submittedName>
        <fullName evidence="5">Sporulation related protein</fullName>
    </submittedName>
</protein>
<feature type="signal peptide" evidence="3">
    <location>
        <begin position="1"/>
        <end position="31"/>
    </location>
</feature>
<reference evidence="5 6" key="1">
    <citation type="submission" date="2016-03" db="EMBL/GenBank/DDBJ databases">
        <title>Deep-sea bacteria in the southern Pacific.</title>
        <authorList>
            <person name="Tang K."/>
        </authorList>
    </citation>
    <scope>NUCLEOTIDE SEQUENCE [LARGE SCALE GENOMIC DNA]</scope>
    <source>
        <strain evidence="5 6">JLT2016</strain>
    </source>
</reference>
<dbReference type="STRING" id="1229727.Ga0080559_TMP554"/>
<evidence type="ECO:0000256" key="2">
    <source>
        <dbReference type="ARBA" id="ARBA00009387"/>
    </source>
</evidence>
<dbReference type="SUPFAM" id="SSF53955">
    <property type="entry name" value="Lysozyme-like"/>
    <property type="match status" value="1"/>
</dbReference>
<dbReference type="PANTHER" id="PTHR37423">
    <property type="entry name" value="SOLUBLE LYTIC MUREIN TRANSGLYCOSYLASE-RELATED"/>
    <property type="match status" value="1"/>
</dbReference>
<feature type="domain" description="Transglycosylase SLT" evidence="4">
    <location>
        <begin position="70"/>
        <end position="159"/>
    </location>
</feature>
<sequence precursor="true">MTRQRRWGQLPGMWRAMLISGLLALAGPAAADAPPPPSEPGTLCSDGAFGPVQCIRPSQFVHDTCQAIGHFAARNGLDPGFFARLLWQESRFDPNALSHANAQGIAQFIPSTAKLRGLIDPYNPAEAMEYSAEYLGELTRRYGNQGLAAVAYNGGERRAGALVAGGATLPRETVNYVRIITGVSADTWAEDPPETHDFSLQPDKPFPAACHELARDRRLTALAPPEPELAPWGVQMAFGTTKARAMAQYRERARRCSGPVAGDEPDLVWKKSRASPRGGYWMARVGRDDRQAAWSLCKALKARGCACAVYKN</sequence>
<evidence type="ECO:0000313" key="5">
    <source>
        <dbReference type="EMBL" id="APX21350.1"/>
    </source>
</evidence>
<dbReference type="InterPro" id="IPR023346">
    <property type="entry name" value="Lysozyme-like_dom_sf"/>
</dbReference>
<dbReference type="Proteomes" id="UP000186559">
    <property type="component" value="Chromosome"/>
</dbReference>
<comment type="similarity">
    <text evidence="2">Belongs to the virb1 family.</text>
</comment>
<proteinExistence type="inferred from homology"/>
<dbReference type="PANTHER" id="PTHR37423:SF2">
    <property type="entry name" value="MEMBRANE-BOUND LYTIC MUREIN TRANSGLYCOSYLASE C"/>
    <property type="match status" value="1"/>
</dbReference>
<dbReference type="InterPro" id="IPR008258">
    <property type="entry name" value="Transglycosylase_SLT_dom_1"/>
</dbReference>
<dbReference type="CDD" id="cd00254">
    <property type="entry name" value="LT-like"/>
    <property type="match status" value="1"/>
</dbReference>
<gene>
    <name evidence="5" type="ORF">Ga0080559_TMP554</name>
</gene>
<dbReference type="EMBL" id="CP014796">
    <property type="protein sequence ID" value="APX21350.1"/>
    <property type="molecule type" value="Genomic_DNA"/>
</dbReference>
<dbReference type="Pfam" id="PF01464">
    <property type="entry name" value="SLT"/>
    <property type="match status" value="1"/>
</dbReference>
<dbReference type="Gene3D" id="1.10.530.10">
    <property type="match status" value="1"/>
</dbReference>
<dbReference type="KEGG" id="tpro:Ga0080559_TMP554"/>
<keyword evidence="3" id="KW-0732">Signal</keyword>
<evidence type="ECO:0000256" key="1">
    <source>
        <dbReference type="ARBA" id="ARBA00007734"/>
    </source>
</evidence>
<dbReference type="RefSeq" id="WP_229743238.1">
    <property type="nucleotide sequence ID" value="NZ_BMEW01000002.1"/>
</dbReference>
<name>A0A1U7CZT1_9RHOB</name>
<comment type="similarity">
    <text evidence="1">Belongs to the transglycosylase Slt family.</text>
</comment>
<feature type="chain" id="PRO_5012866283" evidence="3">
    <location>
        <begin position="32"/>
        <end position="312"/>
    </location>
</feature>
<dbReference type="AlphaFoldDB" id="A0A1U7CZT1"/>